<organism evidence="13 14">
    <name type="scientific">Wickerhamomyces ciferrii (strain ATCC 14091 / BCRC 22168 / CBS 111 / JCM 3599 / NBRC 0793 / NRRL Y-1031 F-60-10)</name>
    <name type="common">Yeast</name>
    <name type="synonym">Pichia ciferrii</name>
    <dbReference type="NCBI Taxonomy" id="1206466"/>
    <lineage>
        <taxon>Eukaryota</taxon>
        <taxon>Fungi</taxon>
        <taxon>Dikarya</taxon>
        <taxon>Ascomycota</taxon>
        <taxon>Saccharomycotina</taxon>
        <taxon>Saccharomycetes</taxon>
        <taxon>Phaffomycetales</taxon>
        <taxon>Wickerhamomycetaceae</taxon>
        <taxon>Wickerhamomyces</taxon>
    </lineage>
</organism>
<evidence type="ECO:0000259" key="11">
    <source>
        <dbReference type="Pfam" id="PF04406"/>
    </source>
</evidence>
<dbReference type="GO" id="GO:0000228">
    <property type="term" value="C:nuclear chromosome"/>
    <property type="evidence" value="ECO:0007669"/>
    <property type="project" value="TreeGrafter"/>
</dbReference>
<evidence type="ECO:0000259" key="12">
    <source>
        <dbReference type="Pfam" id="PF21180"/>
    </source>
</evidence>
<dbReference type="InterPro" id="IPR013049">
    <property type="entry name" value="Spo11/TopoVI_A_N"/>
</dbReference>
<dbReference type="Gene3D" id="1.10.10.10">
    <property type="entry name" value="Winged helix-like DNA-binding domain superfamily/Winged helix DNA-binding domain"/>
    <property type="match status" value="1"/>
</dbReference>
<dbReference type="HOGENOM" id="CLU_037229_2_1_1"/>
<keyword evidence="9 10" id="KW-0413">Isomerase</keyword>
<comment type="similarity">
    <text evidence="3 10">Belongs to the TOP6A family.</text>
</comment>
<evidence type="ECO:0000256" key="10">
    <source>
        <dbReference type="PROSITE-ProRule" id="PRU01385"/>
    </source>
</evidence>
<dbReference type="Proteomes" id="UP000009328">
    <property type="component" value="Unassembled WGS sequence"/>
</dbReference>
<dbReference type="InterPro" id="IPR036078">
    <property type="entry name" value="Spo11/TopoVI_A_sf"/>
</dbReference>
<dbReference type="SUPFAM" id="SSF56726">
    <property type="entry name" value="DNA topoisomerase IV, alpha subunit"/>
    <property type="match status" value="1"/>
</dbReference>
<dbReference type="InterPro" id="IPR034136">
    <property type="entry name" value="TOPRIM_Topo6A/Spo11"/>
</dbReference>
<protein>
    <recommendedName>
        <fullName evidence="4">DNA topoisomerase (ATP-hydrolyzing)</fullName>
        <ecNumber evidence="4">5.6.2.2</ecNumber>
    </recommendedName>
</protein>
<dbReference type="EMBL" id="CAIF01000052">
    <property type="protein sequence ID" value="CCH42798.1"/>
    <property type="molecule type" value="Genomic_DNA"/>
</dbReference>
<dbReference type="Gene3D" id="3.40.1360.10">
    <property type="match status" value="1"/>
</dbReference>
<dbReference type="GO" id="GO:0003918">
    <property type="term" value="F:DNA topoisomerase type II (double strand cut, ATP-hydrolyzing) activity"/>
    <property type="evidence" value="ECO:0007669"/>
    <property type="project" value="UniProtKB-UniRule"/>
</dbReference>
<dbReference type="GO" id="GO:0005524">
    <property type="term" value="F:ATP binding"/>
    <property type="evidence" value="ECO:0007669"/>
    <property type="project" value="InterPro"/>
</dbReference>
<dbReference type="InterPro" id="IPR036388">
    <property type="entry name" value="WH-like_DNA-bd_sf"/>
</dbReference>
<dbReference type="PRINTS" id="PR01550">
    <property type="entry name" value="TOP6AFAMILY"/>
</dbReference>
<evidence type="ECO:0000313" key="14">
    <source>
        <dbReference type="Proteomes" id="UP000009328"/>
    </source>
</evidence>
<dbReference type="Pfam" id="PF04406">
    <property type="entry name" value="TP6A_N"/>
    <property type="match status" value="1"/>
</dbReference>
<dbReference type="GO" id="GO:0003677">
    <property type="term" value="F:DNA binding"/>
    <property type="evidence" value="ECO:0007669"/>
    <property type="project" value="UniProtKB-UniRule"/>
</dbReference>
<dbReference type="GO" id="GO:0000706">
    <property type="term" value="P:meiotic DNA double-strand break processing"/>
    <property type="evidence" value="ECO:0007669"/>
    <property type="project" value="TreeGrafter"/>
</dbReference>
<dbReference type="GO" id="GO:0007131">
    <property type="term" value="P:reciprocal meiotic recombination"/>
    <property type="evidence" value="ECO:0007669"/>
    <property type="project" value="TreeGrafter"/>
</dbReference>
<evidence type="ECO:0000256" key="7">
    <source>
        <dbReference type="ARBA" id="ARBA00023029"/>
    </source>
</evidence>
<dbReference type="InterPro" id="IPR002815">
    <property type="entry name" value="Spo11/TopoVI_A"/>
</dbReference>
<comment type="cofactor">
    <cofactor evidence="2">
        <name>Mg(2+)</name>
        <dbReference type="ChEBI" id="CHEBI:18420"/>
    </cofactor>
</comment>
<keyword evidence="7 10" id="KW-0799">Topoisomerase</keyword>
<dbReference type="GO" id="GO:0042138">
    <property type="term" value="P:meiotic DNA double-strand break formation"/>
    <property type="evidence" value="ECO:0007669"/>
    <property type="project" value="TreeGrafter"/>
</dbReference>
<evidence type="ECO:0000256" key="6">
    <source>
        <dbReference type="ARBA" id="ARBA00022842"/>
    </source>
</evidence>
<evidence type="ECO:0000256" key="4">
    <source>
        <dbReference type="ARBA" id="ARBA00012895"/>
    </source>
</evidence>
<dbReference type="PROSITE" id="PS52041">
    <property type="entry name" value="TOPO_IIB"/>
    <property type="match status" value="1"/>
</dbReference>
<keyword evidence="8 10" id="KW-0238">DNA-binding</keyword>
<dbReference type="PANTHER" id="PTHR10848">
    <property type="entry name" value="MEIOTIC RECOMBINATION PROTEIN SPO11"/>
    <property type="match status" value="1"/>
</dbReference>
<dbReference type="eggNOG" id="KOG2795">
    <property type="taxonomic scope" value="Eukaryota"/>
</dbReference>
<gene>
    <name evidence="13" type="ORF">BN7_2342</name>
</gene>
<evidence type="ECO:0000256" key="8">
    <source>
        <dbReference type="ARBA" id="ARBA00023125"/>
    </source>
</evidence>
<name>K0KNX4_WICCF</name>
<keyword evidence="14" id="KW-1185">Reference proteome</keyword>
<evidence type="ECO:0000313" key="13">
    <source>
        <dbReference type="EMBL" id="CCH42798.1"/>
    </source>
</evidence>
<keyword evidence="6" id="KW-0460">Magnesium</keyword>
<proteinExistence type="inferred from homology"/>
<feature type="domain" description="Spo11/DNA topoisomerase VI subunit A N-terminal" evidence="11">
    <location>
        <begin position="87"/>
        <end position="141"/>
    </location>
</feature>
<feature type="domain" description="Topoisomerase 6 subunit A/Spo11 TOPRIM" evidence="12">
    <location>
        <begin position="199"/>
        <end position="361"/>
    </location>
</feature>
<dbReference type="GO" id="GO:0046872">
    <property type="term" value="F:metal ion binding"/>
    <property type="evidence" value="ECO:0007669"/>
    <property type="project" value="UniProtKB-KW"/>
</dbReference>
<reference evidence="13 14" key="1">
    <citation type="journal article" date="2012" name="Eukaryot. Cell">
        <title>Draft genome sequence of Wickerhamomyces ciferrii NRRL Y-1031 F-60-10.</title>
        <authorList>
            <person name="Schneider J."/>
            <person name="Andrea H."/>
            <person name="Blom J."/>
            <person name="Jaenicke S."/>
            <person name="Ruckert C."/>
            <person name="Schorsch C."/>
            <person name="Szczepanowski R."/>
            <person name="Farwick M."/>
            <person name="Goesmann A."/>
            <person name="Puhler A."/>
            <person name="Schaffer S."/>
            <person name="Tauch A."/>
            <person name="Kohler T."/>
            <person name="Brinkrolf K."/>
        </authorList>
    </citation>
    <scope>NUCLEOTIDE SEQUENCE [LARGE SCALE GENOMIC DNA]</scope>
    <source>
        <strain evidence="14">ATCC 14091 / BCRC 22168 / CBS 111 / JCM 3599 / NBRC 0793 / NRRL Y-1031 F-60-10</strain>
    </source>
</reference>
<comment type="caution">
    <text evidence="13">The sequence shown here is derived from an EMBL/GenBank/DDBJ whole genome shotgun (WGS) entry which is preliminary data.</text>
</comment>
<dbReference type="InParanoid" id="K0KNX4"/>
<dbReference type="FunCoup" id="K0KNX4">
    <property type="interactions" value="842"/>
</dbReference>
<dbReference type="AlphaFoldDB" id="K0KNX4"/>
<dbReference type="EC" id="5.6.2.2" evidence="4"/>
<keyword evidence="5" id="KW-0479">Metal-binding</keyword>
<evidence type="ECO:0000256" key="3">
    <source>
        <dbReference type="ARBA" id="ARBA00006559"/>
    </source>
</evidence>
<feature type="active site" description="O-(5'-phospho-DNA)-tyrosine intermediate" evidence="10">
    <location>
        <position position="116"/>
    </location>
</feature>
<comment type="catalytic activity">
    <reaction evidence="1 10">
        <text>ATP-dependent breakage, passage and rejoining of double-stranded DNA.</text>
        <dbReference type="EC" id="5.6.2.2"/>
    </reaction>
</comment>
<evidence type="ECO:0000256" key="1">
    <source>
        <dbReference type="ARBA" id="ARBA00000185"/>
    </source>
</evidence>
<evidence type="ECO:0000256" key="5">
    <source>
        <dbReference type="ARBA" id="ARBA00022723"/>
    </source>
</evidence>
<accession>K0KNX4</accession>
<dbReference type="PANTHER" id="PTHR10848:SF0">
    <property type="entry name" value="MEIOTIC RECOMBINATION PROTEIN SPO11"/>
    <property type="match status" value="1"/>
</dbReference>
<evidence type="ECO:0000256" key="9">
    <source>
        <dbReference type="ARBA" id="ARBA00023235"/>
    </source>
</evidence>
<dbReference type="Pfam" id="PF21180">
    <property type="entry name" value="TOP6A-Spo11_Toprim"/>
    <property type="match status" value="1"/>
</dbReference>
<dbReference type="STRING" id="1206466.K0KNX4"/>
<evidence type="ECO:0000256" key="2">
    <source>
        <dbReference type="ARBA" id="ARBA00001946"/>
    </source>
</evidence>
<sequence>MKNIYNSFNNNSKQRTVHFHPDVSTQILNKRSPLEKLELIQNTITNGILANNSIILNIKPENKIGNNNNNNSKSIFKLPSNNLNESRQFAMCLKLISMLIENLKNKKITTKRDLYYQDVSLFENQSNVDKLINSICKSLGFNNLEIGAVAAQKGLCFGNIDIIDISNNDMKSFNIKDGCFLIPRINSNFKIIIKHPIDYILIVEKDSIFQLICDPLKMSNNLIITGKGFPDNNTKMFLNLLSKQYPQIPIYGFADIDPHGLNIMKQYKDGGDLNNCFMVHEMDQFHCQNLKLLDLLSNLHFLKTFDCLDFSLIDYQISFKLIESEFDDNDNNSIENEKFRNQLQRTMFFGKKAEIDLIKSNDDNKSNNKTDLIQFIDERIKISNGYEKN</sequence>